<organism evidence="3 4">
    <name type="scientific">Streptomyces buecherae</name>
    <dbReference type="NCBI Taxonomy" id="2763006"/>
    <lineage>
        <taxon>Bacteria</taxon>
        <taxon>Bacillati</taxon>
        <taxon>Actinomycetota</taxon>
        <taxon>Actinomycetes</taxon>
        <taxon>Kitasatosporales</taxon>
        <taxon>Streptomycetaceae</taxon>
        <taxon>Streptomyces</taxon>
    </lineage>
</organism>
<dbReference type="SUPFAM" id="SSF51735">
    <property type="entry name" value="NAD(P)-binding Rossmann-fold domains"/>
    <property type="match status" value="1"/>
</dbReference>
<sequence length="298" mass="30957">MTEHETAPTTPPTGTTATTLVTGATGNTGGRVVRRLVSLGRPVTAASRGAAAPAGARGTRFDWYDPTTHGDALRGADRLYVVPPVSDPDPAPVVLPFLRRARAAGVRRVVLLSSSAVRAGDPGVGQVHAALGDLFDIWTVLRPSWFMQNFTGHHPHADSVRGDGVLTTATGTGRVGFVDADDIAAVAVHALTDDPPPTGDLVITGPEALSYDEVAALLSTVTGRPVSHAPVGFADLRDRLAAGLPVAYAAFLAGLDRAIAEGAEDRVTDTVLRVTGRPPRTLREHAVAHLGQRPAPVT</sequence>
<dbReference type="Gene3D" id="3.90.25.10">
    <property type="entry name" value="UDP-galactose 4-epimerase, domain 1"/>
    <property type="match status" value="1"/>
</dbReference>
<feature type="compositionally biased region" description="Low complexity" evidence="1">
    <location>
        <begin position="12"/>
        <end position="25"/>
    </location>
</feature>
<dbReference type="Proteomes" id="UP000509303">
    <property type="component" value="Chromosome"/>
</dbReference>
<dbReference type="AlphaFoldDB" id="A0A7H8N5F6"/>
<reference evidence="3 4" key="1">
    <citation type="submission" date="2020-06" db="EMBL/GenBank/DDBJ databases">
        <title>Genome mining for natural products.</title>
        <authorList>
            <person name="Zhang B."/>
            <person name="Shi J."/>
            <person name="Ge H."/>
        </authorList>
    </citation>
    <scope>NUCLEOTIDE SEQUENCE [LARGE SCALE GENOMIC DNA]</scope>
    <source>
        <strain evidence="3 4">NA00687</strain>
    </source>
</reference>
<dbReference type="PANTHER" id="PTHR43162">
    <property type="match status" value="1"/>
</dbReference>
<evidence type="ECO:0000256" key="1">
    <source>
        <dbReference type="SAM" id="MobiDB-lite"/>
    </source>
</evidence>
<dbReference type="PANTHER" id="PTHR43162:SF1">
    <property type="entry name" value="PRESTALK A DIFFERENTIATION PROTEIN A"/>
    <property type="match status" value="1"/>
</dbReference>
<feature type="region of interest" description="Disordered" evidence="1">
    <location>
        <begin position="1"/>
        <end position="27"/>
    </location>
</feature>
<feature type="domain" description="NAD(P)-binding" evidence="2">
    <location>
        <begin position="23"/>
        <end position="193"/>
    </location>
</feature>
<protein>
    <submittedName>
        <fullName evidence="3">NAD(P)H-binding protein</fullName>
    </submittedName>
</protein>
<dbReference type="InterPro" id="IPR016040">
    <property type="entry name" value="NAD(P)-bd_dom"/>
</dbReference>
<dbReference type="RefSeq" id="WP_176161478.1">
    <property type="nucleotide sequence ID" value="NZ_CP054929.1"/>
</dbReference>
<gene>
    <name evidence="3" type="ORF">HUT08_09430</name>
</gene>
<dbReference type="Pfam" id="PF13460">
    <property type="entry name" value="NAD_binding_10"/>
    <property type="match status" value="1"/>
</dbReference>
<evidence type="ECO:0000259" key="2">
    <source>
        <dbReference type="Pfam" id="PF13460"/>
    </source>
</evidence>
<evidence type="ECO:0000313" key="3">
    <source>
        <dbReference type="EMBL" id="QKW49744.1"/>
    </source>
</evidence>
<evidence type="ECO:0000313" key="4">
    <source>
        <dbReference type="Proteomes" id="UP000509303"/>
    </source>
</evidence>
<name>A0A7H8N5F6_9ACTN</name>
<dbReference type="InterPro" id="IPR051604">
    <property type="entry name" value="Ergot_Alk_Oxidoreductase"/>
</dbReference>
<dbReference type="Gene3D" id="3.40.50.720">
    <property type="entry name" value="NAD(P)-binding Rossmann-like Domain"/>
    <property type="match status" value="1"/>
</dbReference>
<dbReference type="EMBL" id="CP054929">
    <property type="protein sequence ID" value="QKW49744.1"/>
    <property type="molecule type" value="Genomic_DNA"/>
</dbReference>
<keyword evidence="4" id="KW-1185">Reference proteome</keyword>
<dbReference type="InterPro" id="IPR036291">
    <property type="entry name" value="NAD(P)-bd_dom_sf"/>
</dbReference>
<proteinExistence type="predicted"/>
<accession>A0A7H8N5F6</accession>